<name>A0ABX0JAV3_9BACL</name>
<gene>
    <name evidence="1" type="ORF">G9U52_15630</name>
</gene>
<evidence type="ECO:0000313" key="2">
    <source>
        <dbReference type="Proteomes" id="UP001165962"/>
    </source>
</evidence>
<evidence type="ECO:0000313" key="1">
    <source>
        <dbReference type="EMBL" id="NHN31269.1"/>
    </source>
</evidence>
<sequence length="198" mass="22581">MVWTEGVARLWLLLKDHQPSLYPAEEWDDLIDIRIAKLSKEGIAANQMPYVQAVQSGLHLFNESLDKSHTLSQDIHNSTGSYWHGIMHRMEGDYSNAKYWFRQVGGHPIFDTLLQEAKALYTSFDLKLISNSALQSQLHQIASSSAWDPYGFVDLVQQQVTMVQDQHAESLLMAIQRVEMKLLLQYSFEQSGGKAVEL</sequence>
<protein>
    <submittedName>
        <fullName evidence="1">Uncharacterized protein</fullName>
    </submittedName>
</protein>
<dbReference type="Proteomes" id="UP001165962">
    <property type="component" value="Unassembled WGS sequence"/>
</dbReference>
<organism evidence="1 2">
    <name type="scientific">Paenibacillus agricola</name>
    <dbReference type="NCBI Taxonomy" id="2716264"/>
    <lineage>
        <taxon>Bacteria</taxon>
        <taxon>Bacillati</taxon>
        <taxon>Bacillota</taxon>
        <taxon>Bacilli</taxon>
        <taxon>Bacillales</taxon>
        <taxon>Paenibacillaceae</taxon>
        <taxon>Paenibacillus</taxon>
    </lineage>
</organism>
<accession>A0ABX0JAV3</accession>
<reference evidence="1" key="1">
    <citation type="submission" date="2020-03" db="EMBL/GenBank/DDBJ databases">
        <title>Draft sequencing of Paenibacilllus sp. S3N08.</title>
        <authorList>
            <person name="Kim D.-U."/>
        </authorList>
    </citation>
    <scope>NUCLEOTIDE SEQUENCE</scope>
    <source>
        <strain evidence="1">S3N08</strain>
    </source>
</reference>
<keyword evidence="2" id="KW-1185">Reference proteome</keyword>
<proteinExistence type="predicted"/>
<dbReference type="EMBL" id="JAAOIW010000005">
    <property type="protein sequence ID" value="NHN31269.1"/>
    <property type="molecule type" value="Genomic_DNA"/>
</dbReference>
<comment type="caution">
    <text evidence="1">The sequence shown here is derived from an EMBL/GenBank/DDBJ whole genome shotgun (WGS) entry which is preliminary data.</text>
</comment>